<dbReference type="InterPro" id="IPR036259">
    <property type="entry name" value="MFS_trans_sf"/>
</dbReference>
<name>A0ABS8KR96_9HYPH</name>
<accession>A0ABS8KR96</accession>
<evidence type="ECO:0000313" key="7">
    <source>
        <dbReference type="Proteomes" id="UP001198862"/>
    </source>
</evidence>
<evidence type="ECO:0000259" key="5">
    <source>
        <dbReference type="PROSITE" id="PS50850"/>
    </source>
</evidence>
<feature type="transmembrane region" description="Helical" evidence="4">
    <location>
        <begin position="357"/>
        <end position="379"/>
    </location>
</feature>
<evidence type="ECO:0000256" key="4">
    <source>
        <dbReference type="SAM" id="Phobius"/>
    </source>
</evidence>
<organism evidence="6 7">
    <name type="scientific">Reyranella aquatilis</name>
    <dbReference type="NCBI Taxonomy" id="2035356"/>
    <lineage>
        <taxon>Bacteria</taxon>
        <taxon>Pseudomonadati</taxon>
        <taxon>Pseudomonadota</taxon>
        <taxon>Alphaproteobacteria</taxon>
        <taxon>Hyphomicrobiales</taxon>
        <taxon>Reyranellaceae</taxon>
        <taxon>Reyranella</taxon>
    </lineage>
</organism>
<dbReference type="PANTHER" id="PTHR43129">
    <property type="entry name" value="FOSMIDOMYCIN RESISTANCE PROTEIN"/>
    <property type="match status" value="1"/>
</dbReference>
<dbReference type="RefSeq" id="WP_230549823.1">
    <property type="nucleotide sequence ID" value="NZ_JAJISD010000002.1"/>
</dbReference>
<dbReference type="CDD" id="cd17478">
    <property type="entry name" value="MFS_FsR"/>
    <property type="match status" value="1"/>
</dbReference>
<feature type="transmembrane region" description="Helical" evidence="4">
    <location>
        <begin position="119"/>
        <end position="137"/>
    </location>
</feature>
<feature type="transmembrane region" description="Helical" evidence="4">
    <location>
        <begin position="185"/>
        <end position="207"/>
    </location>
</feature>
<feature type="transmembrane region" description="Helical" evidence="4">
    <location>
        <begin position="277"/>
        <end position="296"/>
    </location>
</feature>
<dbReference type="PANTHER" id="PTHR43129:SF1">
    <property type="entry name" value="FOSMIDOMYCIN RESISTANCE PROTEIN"/>
    <property type="match status" value="1"/>
</dbReference>
<keyword evidence="7" id="KW-1185">Reference proteome</keyword>
<evidence type="ECO:0000313" key="6">
    <source>
        <dbReference type="EMBL" id="MCC8428603.1"/>
    </source>
</evidence>
<comment type="caution">
    <text evidence="6">The sequence shown here is derived from an EMBL/GenBank/DDBJ whole genome shotgun (WGS) entry which is preliminary data.</text>
</comment>
<sequence>MTDNTMAAGTAPVSAPTAPSLTAAADSTTFAVILSLSFCHLLNDMMQSLVPALYPILKHSYALSFGQIGFITLAFQCTASMLQPVVGMYTDKKPQPYSLMVGMGFTLVGLLLMSQANSYPLILFAAALIGMGSSVFHPEASRVARMAAGGRYGLAQSLFQVGGNMGSAAGPLLAAFIVVPAGQQSIVWFSAAALVAMIVLFQVGHWYKARRAIQKPAARKASTTGSVVTLSKRRVGVAVAILVALLFSKNVYSASLGSYFTFYLIQKFGMEVQTAQLYLFAFLVGIVVGTILGGLVGDKVGRIPVMWFSILGALPFALMLPYANLFWTGVLAVAVAIIMASAFSAILVYAQELLPGRVGLVAGMFFGVSFGLGGLGAAALGEIADHAGIEAVYKVTPFLLLLGLLTAFLPKHPSTPKLPA</sequence>
<protein>
    <submittedName>
        <fullName evidence="6">MFS transporter</fullName>
    </submittedName>
</protein>
<dbReference type="EMBL" id="JAJISD010000002">
    <property type="protein sequence ID" value="MCC8428603.1"/>
    <property type="molecule type" value="Genomic_DNA"/>
</dbReference>
<dbReference type="SUPFAM" id="SSF103473">
    <property type="entry name" value="MFS general substrate transporter"/>
    <property type="match status" value="1"/>
</dbReference>
<feature type="transmembrane region" description="Helical" evidence="4">
    <location>
        <begin position="94"/>
        <end position="113"/>
    </location>
</feature>
<dbReference type="InterPro" id="IPR020846">
    <property type="entry name" value="MFS_dom"/>
</dbReference>
<feature type="transmembrane region" description="Helical" evidence="4">
    <location>
        <begin position="158"/>
        <end position="179"/>
    </location>
</feature>
<dbReference type="PROSITE" id="PS50850">
    <property type="entry name" value="MFS"/>
    <property type="match status" value="1"/>
</dbReference>
<evidence type="ECO:0000256" key="2">
    <source>
        <dbReference type="ARBA" id="ARBA00022989"/>
    </source>
</evidence>
<keyword evidence="1 4" id="KW-0812">Transmembrane</keyword>
<dbReference type="Proteomes" id="UP001198862">
    <property type="component" value="Unassembled WGS sequence"/>
</dbReference>
<dbReference type="Gene3D" id="1.20.1250.20">
    <property type="entry name" value="MFS general substrate transporter like domains"/>
    <property type="match status" value="2"/>
</dbReference>
<feature type="transmembrane region" description="Helical" evidence="4">
    <location>
        <begin position="303"/>
        <end position="323"/>
    </location>
</feature>
<dbReference type="Pfam" id="PF07690">
    <property type="entry name" value="MFS_1"/>
    <property type="match status" value="1"/>
</dbReference>
<feature type="transmembrane region" description="Helical" evidence="4">
    <location>
        <begin position="329"/>
        <end position="350"/>
    </location>
</feature>
<feature type="transmembrane region" description="Helical" evidence="4">
    <location>
        <begin position="235"/>
        <end position="265"/>
    </location>
</feature>
<proteinExistence type="predicted"/>
<keyword evidence="2 4" id="KW-1133">Transmembrane helix</keyword>
<dbReference type="InterPro" id="IPR011701">
    <property type="entry name" value="MFS"/>
</dbReference>
<evidence type="ECO:0000256" key="1">
    <source>
        <dbReference type="ARBA" id="ARBA00022692"/>
    </source>
</evidence>
<gene>
    <name evidence="6" type="ORF">LJ725_06480</name>
</gene>
<feature type="transmembrane region" description="Helical" evidence="4">
    <location>
        <begin position="391"/>
        <end position="409"/>
    </location>
</feature>
<evidence type="ECO:0000256" key="3">
    <source>
        <dbReference type="ARBA" id="ARBA00023136"/>
    </source>
</evidence>
<keyword evidence="3 4" id="KW-0472">Membrane</keyword>
<feature type="domain" description="Major facilitator superfamily (MFS) profile" evidence="5">
    <location>
        <begin position="32"/>
        <end position="415"/>
    </location>
</feature>
<reference evidence="6 7" key="1">
    <citation type="submission" date="2021-11" db="EMBL/GenBank/DDBJ databases">
        <authorList>
            <person name="Lee D.-H."/>
            <person name="Kim S.-B."/>
        </authorList>
    </citation>
    <scope>NUCLEOTIDE SEQUENCE [LARGE SCALE GENOMIC DNA]</scope>
    <source>
        <strain evidence="6 7">KCTC 52223</strain>
    </source>
</reference>